<evidence type="ECO:0000256" key="1">
    <source>
        <dbReference type="SAM" id="Coils"/>
    </source>
</evidence>
<keyword evidence="2" id="KW-0472">Membrane</keyword>
<dbReference type="EMBL" id="JAPDOG010000014">
    <property type="protein sequence ID" value="MCW3782925.1"/>
    <property type="molecule type" value="Genomic_DNA"/>
</dbReference>
<name>A0ABT3J5I3_9RHOB</name>
<feature type="coiled-coil region" evidence="1">
    <location>
        <begin position="62"/>
        <end position="89"/>
    </location>
</feature>
<feature type="transmembrane region" description="Helical" evidence="2">
    <location>
        <begin position="22"/>
        <end position="45"/>
    </location>
</feature>
<dbReference type="Proteomes" id="UP001207582">
    <property type="component" value="Unassembled WGS sequence"/>
</dbReference>
<reference evidence="3 4" key="1">
    <citation type="submission" date="2022-10" db="EMBL/GenBank/DDBJ databases">
        <title>Defluviimonas sp. CAU 1641 isolated from mud.</title>
        <authorList>
            <person name="Kim W."/>
        </authorList>
    </citation>
    <scope>NUCLEOTIDE SEQUENCE [LARGE SCALE GENOMIC DNA]</scope>
    <source>
        <strain evidence="3 4">CAU 1641</strain>
    </source>
</reference>
<comment type="caution">
    <text evidence="3">The sequence shown here is derived from an EMBL/GenBank/DDBJ whole genome shotgun (WGS) entry which is preliminary data.</text>
</comment>
<proteinExistence type="predicted"/>
<protein>
    <submittedName>
        <fullName evidence="3">Uncharacterized protein</fullName>
    </submittedName>
</protein>
<evidence type="ECO:0000256" key="2">
    <source>
        <dbReference type="SAM" id="Phobius"/>
    </source>
</evidence>
<gene>
    <name evidence="3" type="ORF">OM960_15350</name>
</gene>
<organism evidence="3 4">
    <name type="scientific">Defluviimonas salinarum</name>
    <dbReference type="NCBI Taxonomy" id="2992147"/>
    <lineage>
        <taxon>Bacteria</taxon>
        <taxon>Pseudomonadati</taxon>
        <taxon>Pseudomonadota</taxon>
        <taxon>Alphaproteobacteria</taxon>
        <taxon>Rhodobacterales</taxon>
        <taxon>Paracoccaceae</taxon>
        <taxon>Albidovulum</taxon>
    </lineage>
</organism>
<evidence type="ECO:0000313" key="3">
    <source>
        <dbReference type="EMBL" id="MCW3782925.1"/>
    </source>
</evidence>
<keyword evidence="1" id="KW-0175">Coiled coil</keyword>
<keyword evidence="2" id="KW-1133">Transmembrane helix</keyword>
<keyword evidence="2" id="KW-0812">Transmembrane</keyword>
<accession>A0ABT3J5I3</accession>
<evidence type="ECO:0000313" key="4">
    <source>
        <dbReference type="Proteomes" id="UP001207582"/>
    </source>
</evidence>
<keyword evidence="4" id="KW-1185">Reference proteome</keyword>
<sequence length="265" mass="29018">MAMLLEPDCSVRIWRKLITVRSLALVGMGAHFSATAVVVCFLLLITRSADAQSVDDATAQIISIMEETNANLEAQAAQMEAERQQLTNTLSQIGCDCSAELGGCEADVTVESGNAQSLLRITTDKSCARVSFYLTTTWDREHGTPVNEQISIIQGGVEEEWIDHDMWNGRKPILERPATCKTCSDGATAYCELSNRLLSRYSGVTEVNRKAAADMDEPIKAMKSGGLPERMVSATIRQKEILERIAVTTEAIVDEAQKGQIERCN</sequence>